<dbReference type="InterPro" id="IPR002347">
    <property type="entry name" value="SDR_fam"/>
</dbReference>
<evidence type="ECO:0000313" key="4">
    <source>
        <dbReference type="EMBL" id="KXS16158.1"/>
    </source>
</evidence>
<keyword evidence="3" id="KW-0560">Oxidoreductase</keyword>
<evidence type="ECO:0000313" key="5">
    <source>
        <dbReference type="Proteomes" id="UP000070544"/>
    </source>
</evidence>
<reference evidence="4 5" key="1">
    <citation type="journal article" date="2015" name="Genome Biol. Evol.">
        <title>Phylogenomic analyses indicate that early fungi evolved digesting cell walls of algal ancestors of land plants.</title>
        <authorList>
            <person name="Chang Y."/>
            <person name="Wang S."/>
            <person name="Sekimoto S."/>
            <person name="Aerts A.L."/>
            <person name="Choi C."/>
            <person name="Clum A."/>
            <person name="LaButti K.M."/>
            <person name="Lindquist E.A."/>
            <person name="Yee Ngan C."/>
            <person name="Ohm R.A."/>
            <person name="Salamov A.A."/>
            <person name="Grigoriev I.V."/>
            <person name="Spatafora J.W."/>
            <person name="Berbee M.L."/>
        </authorList>
    </citation>
    <scope>NUCLEOTIDE SEQUENCE [LARGE SCALE GENOMIC DNA]</scope>
    <source>
        <strain evidence="4 5">JEL478</strain>
    </source>
</reference>
<dbReference type="OMA" id="ECIPKRM"/>
<evidence type="ECO:0000256" key="3">
    <source>
        <dbReference type="ARBA" id="ARBA00023002"/>
    </source>
</evidence>
<dbReference type="CDD" id="cd05233">
    <property type="entry name" value="SDR_c"/>
    <property type="match status" value="1"/>
</dbReference>
<dbReference type="InterPro" id="IPR020904">
    <property type="entry name" value="Sc_DH/Rdtase_CS"/>
</dbReference>
<dbReference type="STRING" id="1344416.A0A139AHE9"/>
<proteinExistence type="inferred from homology"/>
<dbReference type="EMBL" id="KQ965756">
    <property type="protein sequence ID" value="KXS16158.1"/>
    <property type="molecule type" value="Genomic_DNA"/>
</dbReference>
<evidence type="ECO:0000256" key="1">
    <source>
        <dbReference type="ARBA" id="ARBA00006484"/>
    </source>
</evidence>
<dbReference type="InterPro" id="IPR036291">
    <property type="entry name" value="NAD(P)-bd_dom_sf"/>
</dbReference>
<dbReference type="SUPFAM" id="SSF51735">
    <property type="entry name" value="NAD(P)-binding Rossmann-fold domains"/>
    <property type="match status" value="1"/>
</dbReference>
<dbReference type="PROSITE" id="PS00061">
    <property type="entry name" value="ADH_SHORT"/>
    <property type="match status" value="1"/>
</dbReference>
<dbReference type="OrthoDB" id="417891at2759"/>
<comment type="similarity">
    <text evidence="1">Belongs to the short-chain dehydrogenases/reductases (SDR) family.</text>
</comment>
<keyword evidence="5" id="KW-1185">Reference proteome</keyword>
<accession>A0A139AHE9</accession>
<dbReference type="PRINTS" id="PR00080">
    <property type="entry name" value="SDRFAMILY"/>
</dbReference>
<dbReference type="PANTHER" id="PTHR43180">
    <property type="entry name" value="3-OXOACYL-(ACYL-CARRIER-PROTEIN) REDUCTASE (AFU_ORTHOLOGUE AFUA_6G11210)"/>
    <property type="match status" value="1"/>
</dbReference>
<gene>
    <name evidence="4" type="ORF">M427DRAFT_134592</name>
</gene>
<dbReference type="FunFam" id="3.40.50.720:FF:000084">
    <property type="entry name" value="Short-chain dehydrogenase reductase"/>
    <property type="match status" value="1"/>
</dbReference>
<dbReference type="Pfam" id="PF13561">
    <property type="entry name" value="adh_short_C2"/>
    <property type="match status" value="1"/>
</dbReference>
<organism evidence="4 5">
    <name type="scientific">Gonapodya prolifera (strain JEL478)</name>
    <name type="common">Monoblepharis prolifera</name>
    <dbReference type="NCBI Taxonomy" id="1344416"/>
    <lineage>
        <taxon>Eukaryota</taxon>
        <taxon>Fungi</taxon>
        <taxon>Fungi incertae sedis</taxon>
        <taxon>Chytridiomycota</taxon>
        <taxon>Chytridiomycota incertae sedis</taxon>
        <taxon>Monoblepharidomycetes</taxon>
        <taxon>Monoblepharidales</taxon>
        <taxon>Gonapodyaceae</taxon>
        <taxon>Gonapodya</taxon>
    </lineage>
</organism>
<dbReference type="Proteomes" id="UP000070544">
    <property type="component" value="Unassembled WGS sequence"/>
</dbReference>
<evidence type="ECO:0000256" key="2">
    <source>
        <dbReference type="ARBA" id="ARBA00022857"/>
    </source>
</evidence>
<sequence length="282" mass="29707">MARRKLGVGSVDHFIWDAGANSELGMGRAATIAFAQNGAKAIYVTDIETSNLQSLATYIETTYPATRCIPVKVDAAEEDHVQAVCTQATKEFGRLDVFFANAGVGGGRYPLGSNPLSDYQRIMRINAQSAFLACKHASNAMQVTSDVKPESGGSIVCTASVAGMRAAVGVAYSMSKAAVINLVKTASWHLAATGIRVNAINPGVIETGMSAPYFASARQRNIPLDKVTGPNPLLRPGLPQEVANVAVFLASDDSSYVNGHDIPVDGGYSASHPLVNPLPKRK</sequence>
<dbReference type="PANTHER" id="PTHR43180:SF66">
    <property type="entry name" value="SHORT-CHAIN DEHYDROGENASE_REDUCTASE FAMILY PROTEIN"/>
    <property type="match status" value="1"/>
</dbReference>
<protein>
    <submittedName>
        <fullName evidence="4">NAD(P)-binding protein</fullName>
    </submittedName>
</protein>
<dbReference type="PRINTS" id="PR00081">
    <property type="entry name" value="GDHRDH"/>
</dbReference>
<keyword evidence="2" id="KW-0521">NADP</keyword>
<dbReference type="GO" id="GO:0016491">
    <property type="term" value="F:oxidoreductase activity"/>
    <property type="evidence" value="ECO:0007669"/>
    <property type="project" value="UniProtKB-KW"/>
</dbReference>
<dbReference type="Gene3D" id="3.40.50.720">
    <property type="entry name" value="NAD(P)-binding Rossmann-like Domain"/>
    <property type="match status" value="1"/>
</dbReference>
<name>A0A139AHE9_GONPJ</name>
<dbReference type="AlphaFoldDB" id="A0A139AHE9"/>